<evidence type="ECO:0000313" key="4">
    <source>
        <dbReference type="EMBL" id="RLM96081.1"/>
    </source>
</evidence>
<dbReference type="Proteomes" id="UP000285624">
    <property type="component" value="Unassembled WGS sequence"/>
</dbReference>
<dbReference type="Proteomes" id="UP000785171">
    <property type="component" value="Unassembled WGS sequence"/>
</dbReference>
<keyword evidence="6" id="KW-1185">Reference proteome</keyword>
<evidence type="ECO:0000313" key="6">
    <source>
        <dbReference type="Proteomes" id="UP000285624"/>
    </source>
</evidence>
<dbReference type="PROSITE" id="PS50106">
    <property type="entry name" value="PDZ"/>
    <property type="match status" value="1"/>
</dbReference>
<dbReference type="EMBL" id="JPWV03000345">
    <property type="protein sequence ID" value="KAG2515869.1"/>
    <property type="molecule type" value="Genomic_DNA"/>
</dbReference>
<name>A0A3R7KN41_9STRA</name>
<dbReference type="Proteomes" id="UP000792063">
    <property type="component" value="Unassembled WGS sequence"/>
</dbReference>
<evidence type="ECO:0000313" key="3">
    <source>
        <dbReference type="EMBL" id="KAG2517288.1"/>
    </source>
</evidence>
<reference evidence="2" key="1">
    <citation type="journal article" date="2015" name="Genom Data">
        <title>Genome sequences of six Phytophthora species associated with forests in New Zealand.</title>
        <authorList>
            <person name="Studholme D.J."/>
            <person name="McDougal R.L."/>
            <person name="Sambles C."/>
            <person name="Hansen E."/>
            <person name="Hardy G."/>
            <person name="Grant M."/>
            <person name="Ganley R.J."/>
            <person name="Williams N.M."/>
        </authorList>
    </citation>
    <scope>NUCLEOTIDE SEQUENCE</scope>
    <source>
        <strain evidence="2">NZFS 2646</strain>
        <strain evidence="3">NZFS 3630</strain>
    </source>
</reference>
<dbReference type="Proteomes" id="UP000285883">
    <property type="component" value="Unassembled WGS sequence"/>
</dbReference>
<evidence type="ECO:0000313" key="7">
    <source>
        <dbReference type="Proteomes" id="UP000285883"/>
    </source>
</evidence>
<dbReference type="EMBL" id="MBDN02000025">
    <property type="protein sequence ID" value="RLN83939.1"/>
    <property type="molecule type" value="Genomic_DNA"/>
</dbReference>
<comment type="caution">
    <text evidence="5">The sequence shown here is derived from an EMBL/GenBank/DDBJ whole genome shotgun (WGS) entry which is preliminary data.</text>
</comment>
<reference evidence="6 7" key="2">
    <citation type="submission" date="2018-07" db="EMBL/GenBank/DDBJ databases">
        <title>Genome sequencing of oomycete isolates from Chile give support for New Zealand origin for Phytophthora kernoviae and make available the first Nothophytophthora sp. genome.</title>
        <authorList>
            <person name="Studholme D.J."/>
            <person name="Sanfuentes E."/>
            <person name="Panda P."/>
            <person name="Hill R."/>
            <person name="Sambles C."/>
            <person name="Grant M."/>
            <person name="Williams N.M."/>
            <person name="Mcdougal R.L."/>
        </authorList>
    </citation>
    <scope>NUCLEOTIDE SEQUENCE [LARGE SCALE GENOMIC DNA]</scope>
    <source>
        <strain evidence="4">Chile2</strain>
        <strain evidence="5">Chile4</strain>
    </source>
</reference>
<sequence length="133" mass="14291">MPMGVRANNMQSMSQGNNNGTFVDVDFGYGPLGVVINYSNRGTIVVTEFSNDNGMIGQAQASGKVQVGDEVFAVSGSRLDAIGMEGFKAAVATSKRPLRVTFRRFTLGVVGVGGTGTVEMIHNYRLMEEIRHK</sequence>
<feature type="domain" description="PDZ" evidence="1">
    <location>
        <begin position="30"/>
        <end position="106"/>
    </location>
</feature>
<dbReference type="EMBL" id="MAYM02002359">
    <property type="protein sequence ID" value="RLM96081.1"/>
    <property type="molecule type" value="Genomic_DNA"/>
</dbReference>
<evidence type="ECO:0000313" key="2">
    <source>
        <dbReference type="EMBL" id="KAG2515869.1"/>
    </source>
</evidence>
<organism evidence="5 6">
    <name type="scientific">Phytophthora kernoviae</name>
    <dbReference type="NCBI Taxonomy" id="325452"/>
    <lineage>
        <taxon>Eukaryota</taxon>
        <taxon>Sar</taxon>
        <taxon>Stramenopiles</taxon>
        <taxon>Oomycota</taxon>
        <taxon>Peronosporomycetes</taxon>
        <taxon>Peronosporales</taxon>
        <taxon>Peronosporaceae</taxon>
        <taxon>Phytophthora</taxon>
    </lineage>
</organism>
<evidence type="ECO:0000313" key="5">
    <source>
        <dbReference type="EMBL" id="RLN83939.1"/>
    </source>
</evidence>
<dbReference type="Gene3D" id="2.30.42.10">
    <property type="match status" value="1"/>
</dbReference>
<dbReference type="InterPro" id="IPR036034">
    <property type="entry name" value="PDZ_sf"/>
</dbReference>
<protein>
    <recommendedName>
        <fullName evidence="1">PDZ domain-containing protein</fullName>
    </recommendedName>
</protein>
<dbReference type="EMBL" id="JPWU03000387">
    <property type="protein sequence ID" value="KAG2517288.1"/>
    <property type="molecule type" value="Genomic_DNA"/>
</dbReference>
<dbReference type="AlphaFoldDB" id="A0A3R7KN41"/>
<reference evidence="2" key="3">
    <citation type="submission" date="2020-06" db="EMBL/GenBank/DDBJ databases">
        <authorList>
            <person name="Studholme D.J."/>
        </authorList>
    </citation>
    <scope>NUCLEOTIDE SEQUENCE</scope>
    <source>
        <strain evidence="2">NZFS 2646</strain>
        <strain evidence="3">NZFS 3630</strain>
    </source>
</reference>
<accession>A0A3R7KN41</accession>
<gene>
    <name evidence="4" type="ORF">BBI17_001729</name>
    <name evidence="5" type="ORF">BBO99_00001704</name>
    <name evidence="2" type="ORF">JM16_007688</name>
    <name evidence="3" type="ORF">JM18_007809</name>
</gene>
<evidence type="ECO:0000259" key="1">
    <source>
        <dbReference type="PROSITE" id="PS50106"/>
    </source>
</evidence>
<proteinExistence type="predicted"/>
<dbReference type="InterPro" id="IPR001478">
    <property type="entry name" value="PDZ"/>
</dbReference>